<dbReference type="InterPro" id="IPR033875">
    <property type="entry name" value="FlhG"/>
</dbReference>
<dbReference type="PANTHER" id="PTHR43384">
    <property type="entry name" value="SEPTUM SITE-DETERMINING PROTEIN MIND HOMOLOG, CHLOROPLASTIC-RELATED"/>
    <property type="match status" value="1"/>
</dbReference>
<dbReference type="GO" id="GO:0009898">
    <property type="term" value="C:cytoplasmic side of plasma membrane"/>
    <property type="evidence" value="ECO:0007669"/>
    <property type="project" value="TreeGrafter"/>
</dbReference>
<dbReference type="SUPFAM" id="SSF52540">
    <property type="entry name" value="P-loop containing nucleoside triphosphate hydrolases"/>
    <property type="match status" value="1"/>
</dbReference>
<dbReference type="GO" id="GO:0005829">
    <property type="term" value="C:cytosol"/>
    <property type="evidence" value="ECO:0007669"/>
    <property type="project" value="TreeGrafter"/>
</dbReference>
<dbReference type="InterPro" id="IPR027417">
    <property type="entry name" value="P-loop_NTPase"/>
</dbReference>
<protein>
    <submittedName>
        <fullName evidence="3">Flagellar biosynthesis protein FlhG</fullName>
    </submittedName>
</protein>
<sequence length="290" mass="32302">MRDQAEKLRMKMLENQGSLGRSIAVVSGKGGVGKSNFTTNFAILLSNLGKKVVVLDMDIGMGNINILIGKNARYNLKDYLVGEVPLQDVILDGPNNLKYISGGSGLSSVVQWSPTMFESLISAFETLQKNFDYILFDMGAGATNWSLDLLTSIDEIIVISTTEPTSITDAYSMMKYIHLRDQTKKFYLVVNRAFTTEEGRETGFRLKNTMMKFLSKEINLLGSLPEDPLVRKAVIDQIPFSISYPDSSISKTLQAMVSSFVNYRVEEVYAPNQPNSFLKKLKNIFSKGRG</sequence>
<dbReference type="GO" id="GO:0005524">
    <property type="term" value="F:ATP binding"/>
    <property type="evidence" value="ECO:0007669"/>
    <property type="project" value="UniProtKB-KW"/>
</dbReference>
<dbReference type="AlphaFoldDB" id="A0A285U1F0"/>
<dbReference type="PANTHER" id="PTHR43384:SF4">
    <property type="entry name" value="CELLULOSE BIOSYNTHESIS PROTEIN BCSQ-RELATED"/>
    <property type="match status" value="1"/>
</dbReference>
<dbReference type="GO" id="GO:0016887">
    <property type="term" value="F:ATP hydrolysis activity"/>
    <property type="evidence" value="ECO:0007669"/>
    <property type="project" value="TreeGrafter"/>
</dbReference>
<dbReference type="RefSeq" id="WP_097148026.1">
    <property type="nucleotide sequence ID" value="NZ_OBQC01000001.1"/>
</dbReference>
<keyword evidence="3" id="KW-0966">Cell projection</keyword>
<dbReference type="OrthoDB" id="9816297at2"/>
<dbReference type="Gene3D" id="3.40.50.300">
    <property type="entry name" value="P-loop containing nucleotide triphosphate hydrolases"/>
    <property type="match status" value="1"/>
</dbReference>
<name>A0A285U1F0_9BACL</name>
<evidence type="ECO:0000256" key="1">
    <source>
        <dbReference type="ARBA" id="ARBA00022741"/>
    </source>
</evidence>
<keyword evidence="2" id="KW-0067">ATP-binding</keyword>
<dbReference type="InterPro" id="IPR050625">
    <property type="entry name" value="ParA/MinD_ATPase"/>
</dbReference>
<gene>
    <name evidence="3" type="ORF">SAMN05877842_101490</name>
</gene>
<accession>A0A285U1F0</accession>
<evidence type="ECO:0000313" key="3">
    <source>
        <dbReference type="EMBL" id="SOC35563.1"/>
    </source>
</evidence>
<dbReference type="InterPro" id="IPR033756">
    <property type="entry name" value="YlxH/NBP35"/>
</dbReference>
<keyword evidence="1" id="KW-0547">Nucleotide-binding</keyword>
<keyword evidence="3" id="KW-0282">Flagellum</keyword>
<organism evidence="3 4">
    <name type="scientific">Ureibacillus acetophenoni</name>
    <dbReference type="NCBI Taxonomy" id="614649"/>
    <lineage>
        <taxon>Bacteria</taxon>
        <taxon>Bacillati</taxon>
        <taxon>Bacillota</taxon>
        <taxon>Bacilli</taxon>
        <taxon>Bacillales</taxon>
        <taxon>Caryophanaceae</taxon>
        <taxon>Ureibacillus</taxon>
    </lineage>
</organism>
<dbReference type="EMBL" id="OBQC01000001">
    <property type="protein sequence ID" value="SOC35563.1"/>
    <property type="molecule type" value="Genomic_DNA"/>
</dbReference>
<dbReference type="Proteomes" id="UP000219252">
    <property type="component" value="Unassembled WGS sequence"/>
</dbReference>
<dbReference type="Pfam" id="PF10609">
    <property type="entry name" value="ParA"/>
    <property type="match status" value="1"/>
</dbReference>
<reference evidence="4" key="1">
    <citation type="submission" date="2017-08" db="EMBL/GenBank/DDBJ databases">
        <authorList>
            <person name="Varghese N."/>
            <person name="Submissions S."/>
        </authorList>
    </citation>
    <scope>NUCLEOTIDE SEQUENCE [LARGE SCALE GENOMIC DNA]</scope>
    <source>
        <strain evidence="4">JC23</strain>
    </source>
</reference>
<dbReference type="CDD" id="cd02038">
    <property type="entry name" value="FlhG-like"/>
    <property type="match status" value="1"/>
</dbReference>
<dbReference type="PIRSF" id="PIRSF003092">
    <property type="entry name" value="MinD"/>
    <property type="match status" value="1"/>
</dbReference>
<dbReference type="InterPro" id="IPR025501">
    <property type="entry name" value="MinD_FleN"/>
</dbReference>
<dbReference type="GO" id="GO:0051782">
    <property type="term" value="P:negative regulation of cell division"/>
    <property type="evidence" value="ECO:0007669"/>
    <property type="project" value="TreeGrafter"/>
</dbReference>
<evidence type="ECO:0000313" key="4">
    <source>
        <dbReference type="Proteomes" id="UP000219252"/>
    </source>
</evidence>
<proteinExistence type="predicted"/>
<evidence type="ECO:0000256" key="2">
    <source>
        <dbReference type="ARBA" id="ARBA00022840"/>
    </source>
</evidence>
<keyword evidence="4" id="KW-1185">Reference proteome</keyword>
<keyword evidence="3" id="KW-0969">Cilium</keyword>